<organism evidence="3 4">
    <name type="scientific">Cadophora malorum</name>
    <dbReference type="NCBI Taxonomy" id="108018"/>
    <lineage>
        <taxon>Eukaryota</taxon>
        <taxon>Fungi</taxon>
        <taxon>Dikarya</taxon>
        <taxon>Ascomycota</taxon>
        <taxon>Pezizomycotina</taxon>
        <taxon>Leotiomycetes</taxon>
        <taxon>Helotiales</taxon>
        <taxon>Ploettnerulaceae</taxon>
        <taxon>Cadophora</taxon>
    </lineage>
</organism>
<dbReference type="InterPro" id="IPR051531">
    <property type="entry name" value="N-acetyltransferase"/>
</dbReference>
<evidence type="ECO:0000313" key="3">
    <source>
        <dbReference type="EMBL" id="KAG4417788.1"/>
    </source>
</evidence>
<dbReference type="InterPro" id="IPR016181">
    <property type="entry name" value="Acyl_CoA_acyltransferase"/>
</dbReference>
<dbReference type="PANTHER" id="PTHR43792">
    <property type="entry name" value="GNAT FAMILY, PUTATIVE (AFU_ORTHOLOGUE AFUA_3G00765)-RELATED-RELATED"/>
    <property type="match status" value="1"/>
</dbReference>
<dbReference type="EMBL" id="JAFJYH010000145">
    <property type="protein sequence ID" value="KAG4417788.1"/>
    <property type="molecule type" value="Genomic_DNA"/>
</dbReference>
<reference evidence="3" key="1">
    <citation type="submission" date="2021-02" db="EMBL/GenBank/DDBJ databases">
        <title>Genome sequence Cadophora malorum strain M34.</title>
        <authorList>
            <person name="Stefanovic E."/>
            <person name="Vu D."/>
            <person name="Scully C."/>
            <person name="Dijksterhuis J."/>
            <person name="Roader J."/>
            <person name="Houbraken J."/>
        </authorList>
    </citation>
    <scope>NUCLEOTIDE SEQUENCE</scope>
    <source>
        <strain evidence="3">M34</strain>
    </source>
</reference>
<dbReference type="CDD" id="cd04301">
    <property type="entry name" value="NAT_SF"/>
    <property type="match status" value="1"/>
</dbReference>
<dbReference type="Pfam" id="PF13302">
    <property type="entry name" value="Acetyltransf_3"/>
    <property type="match status" value="1"/>
</dbReference>
<dbReference type="Gene3D" id="3.40.630.30">
    <property type="match status" value="1"/>
</dbReference>
<dbReference type="PROSITE" id="PS51186">
    <property type="entry name" value="GNAT"/>
    <property type="match status" value="1"/>
</dbReference>
<evidence type="ECO:0000313" key="4">
    <source>
        <dbReference type="Proteomes" id="UP000664132"/>
    </source>
</evidence>
<dbReference type="Proteomes" id="UP000664132">
    <property type="component" value="Unassembled WGS sequence"/>
</dbReference>
<proteinExistence type="predicted"/>
<dbReference type="GO" id="GO:0016747">
    <property type="term" value="F:acyltransferase activity, transferring groups other than amino-acyl groups"/>
    <property type="evidence" value="ECO:0007669"/>
    <property type="project" value="InterPro"/>
</dbReference>
<dbReference type="InterPro" id="IPR000182">
    <property type="entry name" value="GNAT_dom"/>
</dbReference>
<feature type="region of interest" description="Disordered" evidence="1">
    <location>
        <begin position="185"/>
        <end position="205"/>
    </location>
</feature>
<evidence type="ECO:0000256" key="1">
    <source>
        <dbReference type="SAM" id="MobiDB-lite"/>
    </source>
</evidence>
<keyword evidence="4" id="KW-1185">Reference proteome</keyword>
<dbReference type="AlphaFoldDB" id="A0A8H7TFD2"/>
<gene>
    <name evidence="3" type="ORF">IFR04_009076</name>
</gene>
<feature type="compositionally biased region" description="Basic and acidic residues" evidence="1">
    <location>
        <begin position="192"/>
        <end position="205"/>
    </location>
</feature>
<sequence>MSPRSLNTSLDHSIKLDVPGGDYFLTTYRESDLDAMFEAFQIDAVLDELISVPKPYTRANAQFWLDSQLAATRALLPLPTVQDRHQAFFDEKSDMPLRQVPLQVIRHGEKMIGCCSVSPASCDPQVGEVGYWLHPDYHGKRIMQAATRAVLRYAANDFGVRKVLGRAEGGNIASQKIMGRLAEETGGNGVVEPKKGSEKWPENKKGGDVREVLTWEWSVKPDEEIAI</sequence>
<dbReference type="SUPFAM" id="SSF55729">
    <property type="entry name" value="Acyl-CoA N-acyltransferases (Nat)"/>
    <property type="match status" value="1"/>
</dbReference>
<protein>
    <recommendedName>
        <fullName evidence="2">N-acetyltransferase domain-containing protein</fullName>
    </recommendedName>
</protein>
<accession>A0A8H7TFD2</accession>
<evidence type="ECO:0000259" key="2">
    <source>
        <dbReference type="PROSITE" id="PS51186"/>
    </source>
</evidence>
<comment type="caution">
    <text evidence="3">The sequence shown here is derived from an EMBL/GenBank/DDBJ whole genome shotgun (WGS) entry which is preliminary data.</text>
</comment>
<dbReference type="OrthoDB" id="630895at2759"/>
<feature type="domain" description="N-acetyltransferase" evidence="2">
    <location>
        <begin position="51"/>
        <end position="216"/>
    </location>
</feature>
<name>A0A8H7TFD2_9HELO</name>